<evidence type="ECO:0000313" key="2">
    <source>
        <dbReference type="EMBL" id="GFR89695.1"/>
    </source>
</evidence>
<evidence type="ECO:0000313" key="3">
    <source>
        <dbReference type="Proteomes" id="UP000762676"/>
    </source>
</evidence>
<reference evidence="2 3" key="1">
    <citation type="journal article" date="2021" name="Elife">
        <title>Chloroplast acquisition without the gene transfer in kleptoplastic sea slugs, Plakobranchus ocellatus.</title>
        <authorList>
            <person name="Maeda T."/>
            <person name="Takahashi S."/>
            <person name="Yoshida T."/>
            <person name="Shimamura S."/>
            <person name="Takaki Y."/>
            <person name="Nagai Y."/>
            <person name="Toyoda A."/>
            <person name="Suzuki Y."/>
            <person name="Arimoto A."/>
            <person name="Ishii H."/>
            <person name="Satoh N."/>
            <person name="Nishiyama T."/>
            <person name="Hasebe M."/>
            <person name="Maruyama T."/>
            <person name="Minagawa J."/>
            <person name="Obokata J."/>
            <person name="Shigenobu S."/>
        </authorList>
    </citation>
    <scope>NUCLEOTIDE SEQUENCE [LARGE SCALE GENOMIC DNA]</scope>
</reference>
<organism evidence="2 3">
    <name type="scientific">Elysia marginata</name>
    <dbReference type="NCBI Taxonomy" id="1093978"/>
    <lineage>
        <taxon>Eukaryota</taxon>
        <taxon>Metazoa</taxon>
        <taxon>Spiralia</taxon>
        <taxon>Lophotrochozoa</taxon>
        <taxon>Mollusca</taxon>
        <taxon>Gastropoda</taxon>
        <taxon>Heterobranchia</taxon>
        <taxon>Euthyneura</taxon>
        <taxon>Panpulmonata</taxon>
        <taxon>Sacoglossa</taxon>
        <taxon>Placobranchoidea</taxon>
        <taxon>Plakobranchidae</taxon>
        <taxon>Elysia</taxon>
    </lineage>
</organism>
<dbReference type="EMBL" id="BMAT01008636">
    <property type="protein sequence ID" value="GFR89695.1"/>
    <property type="molecule type" value="Genomic_DNA"/>
</dbReference>
<gene>
    <name evidence="2" type="ORF">ElyMa_004285500</name>
</gene>
<keyword evidence="1" id="KW-0732">Signal</keyword>
<dbReference type="Proteomes" id="UP000762676">
    <property type="component" value="Unassembled WGS sequence"/>
</dbReference>
<evidence type="ECO:0000256" key="1">
    <source>
        <dbReference type="SAM" id="SignalP"/>
    </source>
</evidence>
<keyword evidence="3" id="KW-1185">Reference proteome</keyword>
<feature type="signal peptide" evidence="1">
    <location>
        <begin position="1"/>
        <end position="29"/>
    </location>
</feature>
<comment type="caution">
    <text evidence="2">The sequence shown here is derived from an EMBL/GenBank/DDBJ whole genome shotgun (WGS) entry which is preliminary data.</text>
</comment>
<accession>A0AAV4GWY7</accession>
<feature type="chain" id="PRO_5043932443" evidence="1">
    <location>
        <begin position="30"/>
        <end position="141"/>
    </location>
</feature>
<protein>
    <submittedName>
        <fullName evidence="2">Uncharacterized protein</fullName>
    </submittedName>
</protein>
<sequence>MCYLYMNKMSSEVLALAALCLCLVCPLDAEKITITNPSKLSPDGIIREGEPLVLDCNADVLDLSSSLILTTSVMFQRTKGNSPDAIFVFKVEPFSLIDKEPVSTTTRTSLTVSHQFPLPASKEFGEQESRDTLTTRINMAA</sequence>
<proteinExistence type="predicted"/>
<dbReference type="AlphaFoldDB" id="A0AAV4GWY7"/>
<name>A0AAV4GWY7_9GAST</name>